<proteinExistence type="predicted"/>
<dbReference type="PROSITE" id="PS01124">
    <property type="entry name" value="HTH_ARAC_FAMILY_2"/>
    <property type="match status" value="1"/>
</dbReference>
<dbReference type="STRING" id="331648.BST97_02120"/>
<accession>A0A1W6MH36</accession>
<evidence type="ECO:0000256" key="1">
    <source>
        <dbReference type="ARBA" id="ARBA00023015"/>
    </source>
</evidence>
<dbReference type="PANTHER" id="PTHR47893:SF1">
    <property type="entry name" value="REGULATORY PROTEIN PCHR"/>
    <property type="match status" value="1"/>
</dbReference>
<evidence type="ECO:0000313" key="4">
    <source>
        <dbReference type="EMBL" id="ARN76892.1"/>
    </source>
</evidence>
<dbReference type="Pfam" id="PF12833">
    <property type="entry name" value="HTH_18"/>
    <property type="match status" value="1"/>
</dbReference>
<keyword evidence="2" id="KW-0804">Transcription</keyword>
<dbReference type="SUPFAM" id="SSF46689">
    <property type="entry name" value="Homeodomain-like"/>
    <property type="match status" value="1"/>
</dbReference>
<dbReference type="GO" id="GO:0043565">
    <property type="term" value="F:sequence-specific DNA binding"/>
    <property type="evidence" value="ECO:0007669"/>
    <property type="project" value="InterPro"/>
</dbReference>
<keyword evidence="1" id="KW-0805">Transcription regulation</keyword>
<gene>
    <name evidence="4" type="ORF">BST97_02120</name>
</gene>
<dbReference type="SMART" id="SM00342">
    <property type="entry name" value="HTH_ARAC"/>
    <property type="match status" value="1"/>
</dbReference>
<dbReference type="Gene3D" id="1.10.10.60">
    <property type="entry name" value="Homeodomain-like"/>
    <property type="match status" value="1"/>
</dbReference>
<protein>
    <recommendedName>
        <fullName evidence="3">HTH araC/xylS-type domain-containing protein</fullName>
    </recommendedName>
</protein>
<dbReference type="AlphaFoldDB" id="A0A1W6MH36"/>
<organism evidence="4 5">
    <name type="scientific">Nonlabens spongiae</name>
    <dbReference type="NCBI Taxonomy" id="331648"/>
    <lineage>
        <taxon>Bacteria</taxon>
        <taxon>Pseudomonadati</taxon>
        <taxon>Bacteroidota</taxon>
        <taxon>Flavobacteriia</taxon>
        <taxon>Flavobacteriales</taxon>
        <taxon>Flavobacteriaceae</taxon>
        <taxon>Nonlabens</taxon>
    </lineage>
</organism>
<dbReference type="EMBL" id="CP019344">
    <property type="protein sequence ID" value="ARN76892.1"/>
    <property type="molecule type" value="Genomic_DNA"/>
</dbReference>
<dbReference type="Proteomes" id="UP000193431">
    <property type="component" value="Chromosome"/>
</dbReference>
<dbReference type="RefSeq" id="WP_085765692.1">
    <property type="nucleotide sequence ID" value="NZ_CP019344.1"/>
</dbReference>
<dbReference type="InterPro" id="IPR009057">
    <property type="entry name" value="Homeodomain-like_sf"/>
</dbReference>
<sequence>METLKVKSLPIKDVLNNLADEMGGKVVNDCEVYSLKIPQEYGTGFIRGVNFTNGLAWVQYDCKFKQDVEIRFTVNQVHPLKFLYNLSDPFIHTFENDDELHTAEQFKNLIVASKNTNGHILRFHAQKSVKLNSIEIDRERFEVGQDCYYNQLNETIKNAILDSNAESRHFLEGGISLKIAHEFRTIDHYKYDNFIRKMFLAGRTYEILALQLRDYNTVTIVEDSDPTPELMLEIDALLQDDFSTYGSVRAIATKLKIPESKLQHFFKKYYGMTGNEFLKQHRMDLIVELLEESSLSIKEIAKLVGIENSSYLSKIFKSKFKLTPAEYRKRC</sequence>
<name>A0A1W6MH36_9FLAO</name>
<keyword evidence="5" id="KW-1185">Reference proteome</keyword>
<dbReference type="InterPro" id="IPR018060">
    <property type="entry name" value="HTH_AraC"/>
</dbReference>
<reference evidence="4 5" key="1">
    <citation type="submission" date="2016-11" db="EMBL/GenBank/DDBJ databases">
        <title>Trade-off between light-utilization and light-protection in marine flavobacteria.</title>
        <authorList>
            <person name="Kumagai Y."/>
        </authorList>
    </citation>
    <scope>NUCLEOTIDE SEQUENCE [LARGE SCALE GENOMIC DNA]</scope>
    <source>
        <strain evidence="4 5">JCM 13191</strain>
    </source>
</reference>
<dbReference type="OrthoDB" id="2666928at2"/>
<dbReference type="InterPro" id="IPR053142">
    <property type="entry name" value="PchR_regulatory_protein"/>
</dbReference>
<evidence type="ECO:0000256" key="2">
    <source>
        <dbReference type="ARBA" id="ARBA00023163"/>
    </source>
</evidence>
<evidence type="ECO:0000313" key="5">
    <source>
        <dbReference type="Proteomes" id="UP000193431"/>
    </source>
</evidence>
<evidence type="ECO:0000259" key="3">
    <source>
        <dbReference type="PROSITE" id="PS01124"/>
    </source>
</evidence>
<feature type="domain" description="HTH araC/xylS-type" evidence="3">
    <location>
        <begin position="232"/>
        <end position="330"/>
    </location>
</feature>
<dbReference type="PANTHER" id="PTHR47893">
    <property type="entry name" value="REGULATORY PROTEIN PCHR"/>
    <property type="match status" value="1"/>
</dbReference>
<dbReference type="GO" id="GO:0003700">
    <property type="term" value="F:DNA-binding transcription factor activity"/>
    <property type="evidence" value="ECO:0007669"/>
    <property type="project" value="InterPro"/>
</dbReference>